<evidence type="ECO:0000256" key="1">
    <source>
        <dbReference type="ARBA" id="ARBA00022723"/>
    </source>
</evidence>
<feature type="domain" description="PHD-type" evidence="5">
    <location>
        <begin position="74"/>
        <end position="155"/>
    </location>
</feature>
<keyword evidence="1" id="KW-0479">Metal-binding</keyword>
<dbReference type="InterPro" id="IPR051188">
    <property type="entry name" value="PHD-type_Zinc_Finger"/>
</dbReference>
<dbReference type="Pfam" id="PF26054">
    <property type="entry name" value="PHD_G2E3"/>
    <property type="match status" value="1"/>
</dbReference>
<evidence type="ECO:0000313" key="6">
    <source>
        <dbReference type="EMBL" id="CAD7640823.1"/>
    </source>
</evidence>
<feature type="compositionally biased region" description="Polar residues" evidence="4">
    <location>
        <begin position="48"/>
        <end position="60"/>
    </location>
</feature>
<dbReference type="EMBL" id="CAJPVJ010000697">
    <property type="protein sequence ID" value="CAG2163188.1"/>
    <property type="molecule type" value="Genomic_DNA"/>
</dbReference>
<dbReference type="PANTHER" id="PTHR12420">
    <property type="entry name" value="PHD FINGER PROTEIN"/>
    <property type="match status" value="1"/>
</dbReference>
<feature type="region of interest" description="Disordered" evidence="4">
    <location>
        <begin position="332"/>
        <end position="384"/>
    </location>
</feature>
<evidence type="ECO:0000256" key="3">
    <source>
        <dbReference type="ARBA" id="ARBA00022833"/>
    </source>
</evidence>
<keyword evidence="3" id="KW-0862">Zinc</keyword>
<dbReference type="InterPro" id="IPR001965">
    <property type="entry name" value="Znf_PHD"/>
</dbReference>
<dbReference type="OrthoDB" id="512616at2759"/>
<dbReference type="InterPro" id="IPR011011">
    <property type="entry name" value="Znf_FYVE_PHD"/>
</dbReference>
<keyword evidence="7" id="KW-1185">Reference proteome</keyword>
<accession>A0A7R9LG06</accession>
<dbReference type="PROSITE" id="PS51805">
    <property type="entry name" value="EPHD"/>
    <property type="match status" value="1"/>
</dbReference>
<dbReference type="GO" id="GO:0008270">
    <property type="term" value="F:zinc ion binding"/>
    <property type="evidence" value="ECO:0007669"/>
    <property type="project" value="UniProtKB-KW"/>
</dbReference>
<dbReference type="EMBL" id="OC915522">
    <property type="protein sequence ID" value="CAD7640823.1"/>
    <property type="molecule type" value="Genomic_DNA"/>
</dbReference>
<evidence type="ECO:0000256" key="2">
    <source>
        <dbReference type="ARBA" id="ARBA00022771"/>
    </source>
</evidence>
<dbReference type="Proteomes" id="UP000728032">
    <property type="component" value="Unassembled WGS sequence"/>
</dbReference>
<evidence type="ECO:0000313" key="7">
    <source>
        <dbReference type="Proteomes" id="UP000728032"/>
    </source>
</evidence>
<evidence type="ECO:0000259" key="5">
    <source>
        <dbReference type="PROSITE" id="PS51805"/>
    </source>
</evidence>
<feature type="compositionally biased region" description="Basic and acidic residues" evidence="4">
    <location>
        <begin position="332"/>
        <end position="341"/>
    </location>
</feature>
<dbReference type="Gene3D" id="3.30.40.10">
    <property type="entry name" value="Zinc/RING finger domain, C3HC4 (zinc finger)"/>
    <property type="match status" value="2"/>
</dbReference>
<dbReference type="GO" id="GO:0005634">
    <property type="term" value="C:nucleus"/>
    <property type="evidence" value="ECO:0007669"/>
    <property type="project" value="TreeGrafter"/>
</dbReference>
<dbReference type="Pfam" id="PF13771">
    <property type="entry name" value="zf-HC5HC2H"/>
    <property type="match status" value="1"/>
</dbReference>
<evidence type="ECO:0000256" key="4">
    <source>
        <dbReference type="SAM" id="MobiDB-lite"/>
    </source>
</evidence>
<dbReference type="InterPro" id="IPR013083">
    <property type="entry name" value="Znf_RING/FYVE/PHD"/>
</dbReference>
<dbReference type="SUPFAM" id="SSF57903">
    <property type="entry name" value="FYVE/PHD zinc finger"/>
    <property type="match status" value="2"/>
</dbReference>
<dbReference type="InterPro" id="IPR034732">
    <property type="entry name" value="EPHD"/>
</dbReference>
<reference evidence="6" key="1">
    <citation type="submission" date="2020-11" db="EMBL/GenBank/DDBJ databases">
        <authorList>
            <person name="Tran Van P."/>
        </authorList>
    </citation>
    <scope>NUCLEOTIDE SEQUENCE</scope>
</reference>
<gene>
    <name evidence="6" type="ORF">ONB1V03_LOCUS2772</name>
</gene>
<feature type="region of interest" description="Disordered" evidence="4">
    <location>
        <begin position="43"/>
        <end position="68"/>
    </location>
</feature>
<dbReference type="SMART" id="SM00249">
    <property type="entry name" value="PHD"/>
    <property type="match status" value="2"/>
</dbReference>
<dbReference type="PANTHER" id="PTHR12420:SF42">
    <property type="entry name" value="G2_M PHASE-SPECIFIC E3 UBIQUITIN-PROTEIN LIGASE"/>
    <property type="match status" value="1"/>
</dbReference>
<organism evidence="6">
    <name type="scientific">Oppiella nova</name>
    <dbReference type="NCBI Taxonomy" id="334625"/>
    <lineage>
        <taxon>Eukaryota</taxon>
        <taxon>Metazoa</taxon>
        <taxon>Ecdysozoa</taxon>
        <taxon>Arthropoda</taxon>
        <taxon>Chelicerata</taxon>
        <taxon>Arachnida</taxon>
        <taxon>Acari</taxon>
        <taxon>Acariformes</taxon>
        <taxon>Sarcoptiformes</taxon>
        <taxon>Oribatida</taxon>
        <taxon>Brachypylina</taxon>
        <taxon>Oppioidea</taxon>
        <taxon>Oppiidae</taxon>
        <taxon>Oppiella</taxon>
    </lineage>
</organism>
<protein>
    <recommendedName>
        <fullName evidence="5">PHD-type domain-containing protein</fullName>
    </recommendedName>
</protein>
<dbReference type="InterPro" id="IPR059102">
    <property type="entry name" value="PHD_PHF7/G2E3-like"/>
</dbReference>
<dbReference type="AlphaFoldDB" id="A0A7R9LG06"/>
<proteinExistence type="predicted"/>
<name>A0A7R9LG06_9ACAR</name>
<keyword evidence="2" id="KW-0863">Zinc-finger</keyword>
<sequence>MVRLETTNRLLSHCIQMPNALPLMYCIAVYWATHTHHRWADPVDQRDSVGTNTSSSDTTMSARKSKQKKAKKNDNECLFCLKPDSVSFKYGKLYKWHDIYVHYYCLLLSSGLTQRGRDDEGICGFLPDDIRKEKKRGEKLKCSYCRKNGATIGCYCAKHRPRQELNNPDEEKNDECPTCGDPVVFDEGLSVLQTPCCDKLVHRICLQKQALSAGYYHYKCPLCNSGQEFKEMMTIHGIYIPKEDASWEREENGFAALYQRHSRCDQEVCLCAQGRAHASDTRQWQLLICDTCGSRGAHWTCLGRAEYVDAWVCADCAAVDRRVKAAAKEAEERRLQSEKASKASAGDGVELISDAESKSSAGSGLKRRSRHASSGGSPPKRVRRHVQMIDTGVQCELAEPDDLVDCDPIERLEPYVVKRPAIAVIQPTGDREVIEVDDSDDDDCVLLD</sequence>